<dbReference type="Proteomes" id="UP000324800">
    <property type="component" value="Unassembled WGS sequence"/>
</dbReference>
<organism evidence="2 3">
    <name type="scientific">Streblomastix strix</name>
    <dbReference type="NCBI Taxonomy" id="222440"/>
    <lineage>
        <taxon>Eukaryota</taxon>
        <taxon>Metamonada</taxon>
        <taxon>Preaxostyla</taxon>
        <taxon>Oxymonadida</taxon>
        <taxon>Streblomastigidae</taxon>
        <taxon>Streblomastix</taxon>
    </lineage>
</organism>
<gene>
    <name evidence="2" type="ORF">EZS28_021222</name>
</gene>
<comment type="caution">
    <text evidence="2">The sequence shown here is derived from an EMBL/GenBank/DDBJ whole genome shotgun (WGS) entry which is preliminary data.</text>
</comment>
<evidence type="ECO:0000313" key="2">
    <source>
        <dbReference type="EMBL" id="KAA6383250.1"/>
    </source>
</evidence>
<evidence type="ECO:0000256" key="1">
    <source>
        <dbReference type="SAM" id="MobiDB-lite"/>
    </source>
</evidence>
<feature type="region of interest" description="Disordered" evidence="1">
    <location>
        <begin position="1"/>
        <end position="26"/>
    </location>
</feature>
<sequence>MERLRLEDPSQRFEVPERGEITDRSAAPDDLHRALECLDSGREGAMLEIQHCILGEIMMSNPKQAQKTVKKLAKKFIEQNRPGLLSSYASLFASSAASVGWINEKTSFEIFFSLLFGMLEIRMRVKQE</sequence>
<evidence type="ECO:0000313" key="3">
    <source>
        <dbReference type="Proteomes" id="UP000324800"/>
    </source>
</evidence>
<reference evidence="2 3" key="1">
    <citation type="submission" date="2019-03" db="EMBL/GenBank/DDBJ databases">
        <title>Single cell metagenomics reveals metabolic interactions within the superorganism composed of flagellate Streblomastix strix and complex community of Bacteroidetes bacteria on its surface.</title>
        <authorList>
            <person name="Treitli S.C."/>
            <person name="Kolisko M."/>
            <person name="Husnik F."/>
            <person name="Keeling P."/>
            <person name="Hampl V."/>
        </authorList>
    </citation>
    <scope>NUCLEOTIDE SEQUENCE [LARGE SCALE GENOMIC DNA]</scope>
    <source>
        <strain evidence="2">ST1C</strain>
    </source>
</reference>
<dbReference type="EMBL" id="SNRW01006347">
    <property type="protein sequence ID" value="KAA6383250.1"/>
    <property type="molecule type" value="Genomic_DNA"/>
</dbReference>
<name>A0A5J4VL88_9EUKA</name>
<dbReference type="AlphaFoldDB" id="A0A5J4VL88"/>
<proteinExistence type="predicted"/>
<protein>
    <submittedName>
        <fullName evidence="2">Uncharacterized protein</fullName>
    </submittedName>
</protein>
<accession>A0A5J4VL88</accession>